<reference evidence="9" key="1">
    <citation type="journal article" date="2020" name="Stud. Mycol.">
        <title>101 Dothideomycetes genomes: a test case for predicting lifestyles and emergence of pathogens.</title>
        <authorList>
            <person name="Haridas S."/>
            <person name="Albert R."/>
            <person name="Binder M."/>
            <person name="Bloem J."/>
            <person name="Labutti K."/>
            <person name="Salamov A."/>
            <person name="Andreopoulos B."/>
            <person name="Baker S."/>
            <person name="Barry K."/>
            <person name="Bills G."/>
            <person name="Bluhm B."/>
            <person name="Cannon C."/>
            <person name="Castanera R."/>
            <person name="Culley D."/>
            <person name="Daum C."/>
            <person name="Ezra D."/>
            <person name="Gonzalez J."/>
            <person name="Henrissat B."/>
            <person name="Kuo A."/>
            <person name="Liang C."/>
            <person name="Lipzen A."/>
            <person name="Lutzoni F."/>
            <person name="Magnuson J."/>
            <person name="Mondo S."/>
            <person name="Nolan M."/>
            <person name="Ohm R."/>
            <person name="Pangilinan J."/>
            <person name="Park H.-J."/>
            <person name="Ramirez L."/>
            <person name="Alfaro M."/>
            <person name="Sun H."/>
            <person name="Tritt A."/>
            <person name="Yoshinaga Y."/>
            <person name="Zwiers L.-H."/>
            <person name="Turgeon B."/>
            <person name="Goodwin S."/>
            <person name="Spatafora J."/>
            <person name="Crous P."/>
            <person name="Grigoriev I."/>
        </authorList>
    </citation>
    <scope>NUCLEOTIDE SEQUENCE</scope>
    <source>
        <strain evidence="9">CBS 113818</strain>
    </source>
</reference>
<dbReference type="GO" id="GO:0005634">
    <property type="term" value="C:nucleus"/>
    <property type="evidence" value="ECO:0007669"/>
    <property type="project" value="UniProtKB-SubCell"/>
</dbReference>
<feature type="region of interest" description="Disordered" evidence="7">
    <location>
        <begin position="1"/>
        <end position="63"/>
    </location>
</feature>
<feature type="domain" description="Transcriptional coactivator p15 (PC4) C-terminal" evidence="8">
    <location>
        <begin position="70"/>
        <end position="120"/>
    </location>
</feature>
<dbReference type="Proteomes" id="UP000799424">
    <property type="component" value="Unassembled WGS sequence"/>
</dbReference>
<dbReference type="PANTHER" id="PTHR13215">
    <property type="entry name" value="RNA POLYMERASE II TRANSCRIPTIONAL COACTIVATOR"/>
    <property type="match status" value="1"/>
</dbReference>
<dbReference type="SUPFAM" id="SSF54447">
    <property type="entry name" value="ssDNA-binding transcriptional regulator domain"/>
    <property type="match status" value="1"/>
</dbReference>
<name>A0A6A6ZQG3_9PLEO</name>
<dbReference type="Gene3D" id="2.30.31.10">
    <property type="entry name" value="Transcriptional Coactivator Pc4, Chain A"/>
    <property type="match status" value="1"/>
</dbReference>
<feature type="region of interest" description="Disordered" evidence="7">
    <location>
        <begin position="136"/>
        <end position="180"/>
    </location>
</feature>
<evidence type="ECO:0000256" key="3">
    <source>
        <dbReference type="ARBA" id="ARBA00023015"/>
    </source>
</evidence>
<dbReference type="GO" id="GO:0003677">
    <property type="term" value="F:DNA binding"/>
    <property type="evidence" value="ECO:0007669"/>
    <property type="project" value="UniProtKB-KW"/>
</dbReference>
<dbReference type="OrthoDB" id="2505440at2759"/>
<evidence type="ECO:0000256" key="6">
    <source>
        <dbReference type="ARBA" id="ARBA00023242"/>
    </source>
</evidence>
<keyword evidence="10" id="KW-1185">Reference proteome</keyword>
<keyword evidence="4" id="KW-0238">DNA-binding</keyword>
<evidence type="ECO:0000256" key="7">
    <source>
        <dbReference type="SAM" id="MobiDB-lite"/>
    </source>
</evidence>
<gene>
    <name evidence="9" type="ORF">CC86DRAFT_329586</name>
</gene>
<accession>A0A6A6ZQG3</accession>
<dbReference type="AlphaFoldDB" id="A0A6A6ZQG3"/>
<dbReference type="GO" id="GO:0003713">
    <property type="term" value="F:transcription coactivator activity"/>
    <property type="evidence" value="ECO:0007669"/>
    <property type="project" value="InterPro"/>
</dbReference>
<dbReference type="Pfam" id="PF02229">
    <property type="entry name" value="PC4"/>
    <property type="match status" value="1"/>
</dbReference>
<keyword evidence="6" id="KW-0539">Nucleus</keyword>
<keyword evidence="5" id="KW-0804">Transcription</keyword>
<protein>
    <submittedName>
        <fullName evidence="9">PC4-domain-containing protein</fullName>
    </submittedName>
</protein>
<evidence type="ECO:0000256" key="5">
    <source>
        <dbReference type="ARBA" id="ARBA00023163"/>
    </source>
</evidence>
<evidence type="ECO:0000259" key="8">
    <source>
        <dbReference type="Pfam" id="PF02229"/>
    </source>
</evidence>
<dbReference type="EMBL" id="MU006233">
    <property type="protein sequence ID" value="KAF2823036.1"/>
    <property type="molecule type" value="Genomic_DNA"/>
</dbReference>
<proteinExistence type="inferred from homology"/>
<feature type="compositionally biased region" description="Gly residues" evidence="7">
    <location>
        <begin position="1"/>
        <end position="14"/>
    </location>
</feature>
<evidence type="ECO:0000256" key="4">
    <source>
        <dbReference type="ARBA" id="ARBA00023125"/>
    </source>
</evidence>
<sequence>MAGFKRGGFRGGASGAYKKGASKKRAGPDDEDSAPRASKKSKGDEEEEDSAPVVPELKADGEGCSFVGLNASGKRRVIVREFKDVPLVDIREFWVDGNGDLKPGKKGISLTTDQYITLLTAAPLIEAALAKKNIQVPRPDYDADFSAPNAPEDKEKADDAAEDEVKEAVGKADNDEEDEE</sequence>
<comment type="similarity">
    <text evidence="2">Belongs to the transcriptional coactivator PC4 family.</text>
</comment>
<evidence type="ECO:0000313" key="9">
    <source>
        <dbReference type="EMBL" id="KAF2823036.1"/>
    </source>
</evidence>
<evidence type="ECO:0000256" key="2">
    <source>
        <dbReference type="ARBA" id="ARBA00009001"/>
    </source>
</evidence>
<dbReference type="InterPro" id="IPR003173">
    <property type="entry name" value="PC4_C"/>
</dbReference>
<comment type="subcellular location">
    <subcellularLocation>
        <location evidence="1">Nucleus</location>
    </subcellularLocation>
</comment>
<dbReference type="InterPro" id="IPR045125">
    <property type="entry name" value="Sub1/Tcp4-like"/>
</dbReference>
<organism evidence="9 10">
    <name type="scientific">Ophiobolus disseminans</name>
    <dbReference type="NCBI Taxonomy" id="1469910"/>
    <lineage>
        <taxon>Eukaryota</taxon>
        <taxon>Fungi</taxon>
        <taxon>Dikarya</taxon>
        <taxon>Ascomycota</taxon>
        <taxon>Pezizomycotina</taxon>
        <taxon>Dothideomycetes</taxon>
        <taxon>Pleosporomycetidae</taxon>
        <taxon>Pleosporales</taxon>
        <taxon>Pleosporineae</taxon>
        <taxon>Phaeosphaeriaceae</taxon>
        <taxon>Ophiobolus</taxon>
    </lineage>
</organism>
<keyword evidence="3" id="KW-0805">Transcription regulation</keyword>
<evidence type="ECO:0000313" key="10">
    <source>
        <dbReference type="Proteomes" id="UP000799424"/>
    </source>
</evidence>
<evidence type="ECO:0000256" key="1">
    <source>
        <dbReference type="ARBA" id="ARBA00004123"/>
    </source>
</evidence>
<dbReference type="GO" id="GO:0060261">
    <property type="term" value="P:positive regulation of transcription initiation by RNA polymerase II"/>
    <property type="evidence" value="ECO:0007669"/>
    <property type="project" value="InterPro"/>
</dbReference>
<dbReference type="InterPro" id="IPR009044">
    <property type="entry name" value="ssDNA-bd_transcriptional_reg"/>
</dbReference>